<protein>
    <submittedName>
        <fullName evidence="8">L-idonate 5-dehydrogenase</fullName>
    </submittedName>
</protein>
<dbReference type="SUPFAM" id="SSF51735">
    <property type="entry name" value="NAD(P)-binding Rossmann-fold domains"/>
    <property type="match status" value="1"/>
</dbReference>
<evidence type="ECO:0000256" key="4">
    <source>
        <dbReference type="ARBA" id="ARBA00022833"/>
    </source>
</evidence>
<dbReference type="GO" id="GO:0046872">
    <property type="term" value="F:metal ion binding"/>
    <property type="evidence" value="ECO:0007669"/>
    <property type="project" value="UniProtKB-KW"/>
</dbReference>
<evidence type="ECO:0000256" key="2">
    <source>
        <dbReference type="ARBA" id="ARBA00008072"/>
    </source>
</evidence>
<evidence type="ECO:0000259" key="7">
    <source>
        <dbReference type="Pfam" id="PF08240"/>
    </source>
</evidence>
<reference evidence="8" key="1">
    <citation type="journal article" date="2021" name="PeerJ">
        <title>Extensive microbial diversity within the chicken gut microbiome revealed by metagenomics and culture.</title>
        <authorList>
            <person name="Gilroy R."/>
            <person name="Ravi A."/>
            <person name="Getino M."/>
            <person name="Pursley I."/>
            <person name="Horton D.L."/>
            <person name="Alikhan N.F."/>
            <person name="Baker D."/>
            <person name="Gharbi K."/>
            <person name="Hall N."/>
            <person name="Watson M."/>
            <person name="Adriaenssens E.M."/>
            <person name="Foster-Nyarko E."/>
            <person name="Jarju S."/>
            <person name="Secka A."/>
            <person name="Antonio M."/>
            <person name="Oren A."/>
            <person name="Chaudhuri R.R."/>
            <person name="La Ragione R."/>
            <person name="Hildebrand F."/>
            <person name="Pallen M.J."/>
        </authorList>
    </citation>
    <scope>NUCLEOTIDE SEQUENCE</scope>
    <source>
        <strain evidence="8">ChiHjej13B12-24818</strain>
    </source>
</reference>
<dbReference type="SUPFAM" id="SSF50129">
    <property type="entry name" value="GroES-like"/>
    <property type="match status" value="1"/>
</dbReference>
<dbReference type="InterPro" id="IPR013149">
    <property type="entry name" value="ADH-like_C"/>
</dbReference>
<dbReference type="Gene3D" id="3.40.50.720">
    <property type="entry name" value="NAD(P)-binding Rossmann-like Domain"/>
    <property type="match status" value="1"/>
</dbReference>
<evidence type="ECO:0000256" key="5">
    <source>
        <dbReference type="ARBA" id="ARBA00023002"/>
    </source>
</evidence>
<dbReference type="AlphaFoldDB" id="A0A9D2RPX5"/>
<dbReference type="InterPro" id="IPR013154">
    <property type="entry name" value="ADH-like_N"/>
</dbReference>
<sequence>MKALAIHAAEDIRLEDRPEVEPGPEQVRLRVKYVGICGSDLHYYFHGANGEYVVRQPLVPGHELSAVVDLDPSGEFAPGTPVTVHPATYGQPVDGLADRPHVWPGGSYLGSASTWPHTQGAATEHLLVQRSSLRRLPDGLPLQRAALAEPLGVALRALTVAGDVRGKRALVLGSGPIGLLVVAALAHRGAASITAGDLRDEPLQRATALGASQTLRVDQDAPETAGYDLVFECSSAPASLTSALHAVAHGGTVVQVGILPNTEIPVNLAPMLSKEARLLGSWRFVDEIDDAVDMLAADARFDEVVTHVLPMTAALEAFATAKDSSRSAKVLLQI</sequence>
<dbReference type="InterPro" id="IPR011032">
    <property type="entry name" value="GroES-like_sf"/>
</dbReference>
<evidence type="ECO:0000256" key="3">
    <source>
        <dbReference type="ARBA" id="ARBA00022723"/>
    </source>
</evidence>
<reference evidence="8" key="2">
    <citation type="submission" date="2021-04" db="EMBL/GenBank/DDBJ databases">
        <authorList>
            <person name="Gilroy R."/>
        </authorList>
    </citation>
    <scope>NUCLEOTIDE SEQUENCE</scope>
    <source>
        <strain evidence="8">ChiHjej13B12-24818</strain>
    </source>
</reference>
<dbReference type="Gene3D" id="3.90.180.10">
    <property type="entry name" value="Medium-chain alcohol dehydrogenases, catalytic domain"/>
    <property type="match status" value="1"/>
</dbReference>
<comment type="caution">
    <text evidence="8">The sequence shown here is derived from an EMBL/GenBank/DDBJ whole genome shotgun (WGS) entry which is preliminary data.</text>
</comment>
<dbReference type="PANTHER" id="PTHR43161:SF9">
    <property type="entry name" value="SORBITOL DEHYDROGENASE"/>
    <property type="match status" value="1"/>
</dbReference>
<keyword evidence="3" id="KW-0479">Metal-binding</keyword>
<comment type="similarity">
    <text evidence="2">Belongs to the zinc-containing alcohol dehydrogenase family.</text>
</comment>
<feature type="domain" description="Alcohol dehydrogenase-like C-terminal" evidence="6">
    <location>
        <begin position="176"/>
        <end position="296"/>
    </location>
</feature>
<dbReference type="Pfam" id="PF00107">
    <property type="entry name" value="ADH_zinc_N"/>
    <property type="match status" value="1"/>
</dbReference>
<feature type="domain" description="Alcohol dehydrogenase-like N-terminal" evidence="7">
    <location>
        <begin position="23"/>
        <end position="138"/>
    </location>
</feature>
<comment type="cofactor">
    <cofactor evidence="1">
        <name>Zn(2+)</name>
        <dbReference type="ChEBI" id="CHEBI:29105"/>
    </cofactor>
</comment>
<keyword evidence="4" id="KW-0862">Zinc</keyword>
<gene>
    <name evidence="8" type="ORF">H9786_07470</name>
</gene>
<keyword evidence="5" id="KW-0560">Oxidoreductase</keyword>
<dbReference type="GO" id="GO:0016491">
    <property type="term" value="F:oxidoreductase activity"/>
    <property type="evidence" value="ECO:0007669"/>
    <property type="project" value="UniProtKB-KW"/>
</dbReference>
<organism evidence="8 9">
    <name type="scientific">Candidatus Brachybacterium merdavium</name>
    <dbReference type="NCBI Taxonomy" id="2838513"/>
    <lineage>
        <taxon>Bacteria</taxon>
        <taxon>Bacillati</taxon>
        <taxon>Actinomycetota</taxon>
        <taxon>Actinomycetes</taxon>
        <taxon>Micrococcales</taxon>
        <taxon>Dermabacteraceae</taxon>
        <taxon>Brachybacterium</taxon>
    </lineage>
</organism>
<evidence type="ECO:0000256" key="1">
    <source>
        <dbReference type="ARBA" id="ARBA00001947"/>
    </source>
</evidence>
<accession>A0A9D2RPX5</accession>
<dbReference type="InterPro" id="IPR036291">
    <property type="entry name" value="NAD(P)-bd_dom_sf"/>
</dbReference>
<name>A0A9D2RPX5_9MICO</name>
<dbReference type="Pfam" id="PF08240">
    <property type="entry name" value="ADH_N"/>
    <property type="match status" value="1"/>
</dbReference>
<dbReference type="CDD" id="cd08232">
    <property type="entry name" value="idonate-5-DH"/>
    <property type="match status" value="1"/>
</dbReference>
<evidence type="ECO:0000259" key="6">
    <source>
        <dbReference type="Pfam" id="PF00107"/>
    </source>
</evidence>
<dbReference type="Proteomes" id="UP000823823">
    <property type="component" value="Unassembled WGS sequence"/>
</dbReference>
<dbReference type="PANTHER" id="PTHR43161">
    <property type="entry name" value="SORBITOL DEHYDROGENASE"/>
    <property type="match status" value="1"/>
</dbReference>
<evidence type="ECO:0000313" key="9">
    <source>
        <dbReference type="Proteomes" id="UP000823823"/>
    </source>
</evidence>
<proteinExistence type="inferred from homology"/>
<evidence type="ECO:0000313" key="8">
    <source>
        <dbReference type="EMBL" id="HJB10357.1"/>
    </source>
</evidence>
<dbReference type="EMBL" id="DWZH01000053">
    <property type="protein sequence ID" value="HJB10357.1"/>
    <property type="molecule type" value="Genomic_DNA"/>
</dbReference>